<comment type="similarity">
    <text evidence="1">Belongs to the membrane fusion protein (MFP) (TC 8.A.1) family.</text>
</comment>
<dbReference type="InterPro" id="IPR058790">
    <property type="entry name" value="BSH_CusB"/>
</dbReference>
<accession>A0A0N7MW76</accession>
<keyword evidence="4" id="KW-0472">Membrane</keyword>
<feature type="transmembrane region" description="Helical" evidence="4">
    <location>
        <begin position="5"/>
        <end position="23"/>
    </location>
</feature>
<protein>
    <submittedName>
        <fullName evidence="7">Membrane fusion protein, Cu(I)/Ag(I) efflux system</fullName>
    </submittedName>
</protein>
<keyword evidence="4" id="KW-0812">Transmembrane</keyword>
<dbReference type="InterPro" id="IPR011017">
    <property type="entry name" value="TRASH_dom"/>
</dbReference>
<dbReference type="InterPro" id="IPR045800">
    <property type="entry name" value="HMBD"/>
</dbReference>
<dbReference type="STRING" id="1633631.GCA_001442925_00172"/>
<dbReference type="Proteomes" id="UP000182011">
    <property type="component" value="Unassembled WGS sequence"/>
</dbReference>
<dbReference type="AlphaFoldDB" id="A0A0P1MEL8"/>
<dbReference type="SUPFAM" id="SSF47240">
    <property type="entry name" value="Ferritin-like"/>
    <property type="match status" value="1"/>
</dbReference>
<dbReference type="GO" id="GO:0016491">
    <property type="term" value="F:oxidoreductase activity"/>
    <property type="evidence" value="ECO:0007669"/>
    <property type="project" value="InterPro"/>
</dbReference>
<evidence type="ECO:0000313" key="8">
    <source>
        <dbReference type="Proteomes" id="UP000182011"/>
    </source>
</evidence>
<feature type="domain" description="TRASH" evidence="5">
    <location>
        <begin position="495"/>
        <end position="532"/>
    </location>
</feature>
<reference evidence="6 9" key="2">
    <citation type="submission" date="2015-11" db="EMBL/GenBank/DDBJ databases">
        <authorList>
            <person name="Varghese N."/>
        </authorList>
    </citation>
    <scope>NUCLEOTIDE SEQUENCE [LARGE SCALE GENOMIC DNA]</scope>
    <source>
        <strain evidence="6 9">JGI-8</strain>
    </source>
</reference>
<evidence type="ECO:0000313" key="6">
    <source>
        <dbReference type="EMBL" id="CUS92677.1"/>
    </source>
</evidence>
<keyword evidence="4" id="KW-1133">Transmembrane helix</keyword>
<dbReference type="FunFam" id="2.40.30.170:FF:000010">
    <property type="entry name" value="Efflux RND transporter periplasmic adaptor subunit"/>
    <property type="match status" value="1"/>
</dbReference>
<dbReference type="EMBL" id="CZVI01000030">
    <property type="protein sequence ID" value="CUS92677.1"/>
    <property type="molecule type" value="Genomic_DNA"/>
</dbReference>
<dbReference type="Pfam" id="PF04945">
    <property type="entry name" value="YHS"/>
    <property type="match status" value="1"/>
</dbReference>
<reference evidence="7 8" key="1">
    <citation type="submission" date="2015-11" db="EMBL/GenBank/DDBJ databases">
        <authorList>
            <person name="Zhang Y."/>
            <person name="Guo Z."/>
        </authorList>
    </citation>
    <scope>NUCLEOTIDE SEQUENCE [LARGE SCALE GENOMIC DNA]</scope>
    <source>
        <strain evidence="7">JGI-4</strain>
    </source>
</reference>
<organism evidence="7 8">
    <name type="scientific">Candidatus Kryptonium thompsonii</name>
    <dbReference type="NCBI Taxonomy" id="1633631"/>
    <lineage>
        <taxon>Bacteria</taxon>
        <taxon>Pseudomonadati</taxon>
        <taxon>Candidatus Kryptoniota</taxon>
        <taxon>Candidatus Kryptonium</taxon>
    </lineage>
</organism>
<dbReference type="Pfam" id="PF19335">
    <property type="entry name" value="HMBD"/>
    <property type="match status" value="1"/>
</dbReference>
<accession>A0A0P1M4W9</accession>
<dbReference type="InterPro" id="IPR058792">
    <property type="entry name" value="Beta-barrel_RND_2"/>
</dbReference>
<sequence length="539" mass="61651">MNKKYILIVIAVAIISVFVGYSLSRLFNSSHVENPKSEIKSERKILYYKDPMHPWITSDKPGKAPDCGMDLVPVYEGEEESEPGIIRIDPAIVQNIGVKIEPVKRMRLTKTIRTVGRVDYNETKITVLTTKISGWIEKLYVDYTGKFVRKGEPLFEVYSPELVTAQEEYLRAISYRESVSGSKDSYIIEGANLLVESARKRLLYWDISEEQIKELENTKQVRKTLVFYSPVDGVVVEKNVFLGTKVAQGMTLMRIADLSTVWIYADVYEYELPWVKVGEEAEVELSYIPGKVLKGKVVYVYPFLQPETRTVKVRLEFENPGYLLKPDMYVNVNIKSKVAIDALVVPEQSVIRTGKRDIVVAALGGGRFKSIDVKLGVLADGYYQVLEGLHENQNIVTSSHFLIDSESNLKAALAGLTHQHGSMLPEEKEKEKAKEMVDSGKHKHEEAKSEVAGEKSKKPEKMKEHKHEERKELKRESHEEHKEEKKSEAVSKVIDPVCGMEIEPDEELSYVYNGKKYYFCMKSDMEKFKKDPEKYLKRK</sequence>
<dbReference type="PANTHER" id="PTHR30097:SF15">
    <property type="entry name" value="CATION EFFLUX SYSTEM PROTEIN CUSB"/>
    <property type="match status" value="1"/>
</dbReference>
<dbReference type="InterPro" id="IPR051909">
    <property type="entry name" value="MFP_Cation_Efflux"/>
</dbReference>
<dbReference type="Pfam" id="PF25919">
    <property type="entry name" value="BSH_CusB"/>
    <property type="match status" value="1"/>
</dbReference>
<dbReference type="OrthoDB" id="9765657at2"/>
<dbReference type="GO" id="GO:0022857">
    <property type="term" value="F:transmembrane transporter activity"/>
    <property type="evidence" value="ECO:0007669"/>
    <property type="project" value="InterPro"/>
</dbReference>
<accession>A0A0P1MEL8</accession>
<evidence type="ECO:0000256" key="4">
    <source>
        <dbReference type="SAM" id="Phobius"/>
    </source>
</evidence>
<dbReference type="Gene3D" id="1.10.620.20">
    <property type="entry name" value="Ribonucleotide Reductase, subunit A"/>
    <property type="match status" value="1"/>
</dbReference>
<dbReference type="GO" id="GO:0030288">
    <property type="term" value="C:outer membrane-bounded periplasmic space"/>
    <property type="evidence" value="ECO:0007669"/>
    <property type="project" value="TreeGrafter"/>
</dbReference>
<keyword evidence="2" id="KW-0813">Transport</keyword>
<evidence type="ECO:0000256" key="3">
    <source>
        <dbReference type="SAM" id="MobiDB-lite"/>
    </source>
</evidence>
<keyword evidence="9" id="KW-1185">Reference proteome</keyword>
<dbReference type="Gene3D" id="2.40.420.20">
    <property type="match status" value="1"/>
</dbReference>
<dbReference type="PANTHER" id="PTHR30097">
    <property type="entry name" value="CATION EFFLUX SYSTEM PROTEIN CUSB"/>
    <property type="match status" value="1"/>
</dbReference>
<proteinExistence type="inferred from homology"/>
<accession>A0A0S4MPV8</accession>
<dbReference type="SUPFAM" id="SSF111369">
    <property type="entry name" value="HlyD-like secretion proteins"/>
    <property type="match status" value="1"/>
</dbReference>
<dbReference type="InterPro" id="IPR006143">
    <property type="entry name" value="RND_pump_MFP"/>
</dbReference>
<dbReference type="InterPro" id="IPR012348">
    <property type="entry name" value="RNR-like"/>
</dbReference>
<evidence type="ECO:0000313" key="7">
    <source>
        <dbReference type="EMBL" id="CUU01050.1"/>
    </source>
</evidence>
<dbReference type="Pfam" id="PF25954">
    <property type="entry name" value="Beta-barrel_RND_2"/>
    <property type="match status" value="1"/>
</dbReference>
<dbReference type="Gene3D" id="2.40.30.170">
    <property type="match status" value="1"/>
</dbReference>
<evidence type="ECO:0000256" key="1">
    <source>
        <dbReference type="ARBA" id="ARBA00009477"/>
    </source>
</evidence>
<evidence type="ECO:0000313" key="9">
    <source>
        <dbReference type="Proteomes" id="UP000182200"/>
    </source>
</evidence>
<dbReference type="RefSeq" id="WP_075447086.1">
    <property type="nucleotide sequence ID" value="NZ_CZVI01000030.1"/>
</dbReference>
<dbReference type="InterPro" id="IPR009078">
    <property type="entry name" value="Ferritin-like_SF"/>
</dbReference>
<dbReference type="GO" id="GO:0060003">
    <property type="term" value="P:copper ion export"/>
    <property type="evidence" value="ECO:0007669"/>
    <property type="project" value="TreeGrafter"/>
</dbReference>
<dbReference type="SMART" id="SM00746">
    <property type="entry name" value="TRASH"/>
    <property type="match status" value="1"/>
</dbReference>
<feature type="region of interest" description="Disordered" evidence="3">
    <location>
        <begin position="420"/>
        <end position="491"/>
    </location>
</feature>
<dbReference type="InterPro" id="IPR007029">
    <property type="entry name" value="YHS_dom"/>
</dbReference>
<feature type="compositionally biased region" description="Basic and acidic residues" evidence="3">
    <location>
        <begin position="425"/>
        <end position="489"/>
    </location>
</feature>
<dbReference type="GO" id="GO:0015679">
    <property type="term" value="P:plasma membrane copper ion transport"/>
    <property type="evidence" value="ECO:0007669"/>
    <property type="project" value="TreeGrafter"/>
</dbReference>
<name>A0A0P1MEL8_9BACT</name>
<evidence type="ECO:0000259" key="5">
    <source>
        <dbReference type="SMART" id="SM00746"/>
    </source>
</evidence>
<dbReference type="GO" id="GO:0016020">
    <property type="term" value="C:membrane"/>
    <property type="evidence" value="ECO:0007669"/>
    <property type="project" value="InterPro"/>
</dbReference>
<dbReference type="GO" id="GO:0046914">
    <property type="term" value="F:transition metal ion binding"/>
    <property type="evidence" value="ECO:0007669"/>
    <property type="project" value="TreeGrafter"/>
</dbReference>
<evidence type="ECO:0000256" key="2">
    <source>
        <dbReference type="ARBA" id="ARBA00022448"/>
    </source>
</evidence>
<dbReference type="NCBIfam" id="TIGR01730">
    <property type="entry name" value="RND_mfp"/>
    <property type="match status" value="1"/>
</dbReference>
<gene>
    <name evidence="7" type="ORF">JGI4_00172</name>
    <name evidence="6" type="ORF">JGI8_01712</name>
</gene>
<accession>A0A0P1M725</accession>
<dbReference type="Proteomes" id="UP000182200">
    <property type="component" value="Unassembled WGS sequence"/>
</dbReference>
<dbReference type="Gene3D" id="2.40.50.100">
    <property type="match status" value="1"/>
</dbReference>
<dbReference type="EMBL" id="FAOP01000001">
    <property type="protein sequence ID" value="CUU01050.1"/>
    <property type="molecule type" value="Genomic_DNA"/>
</dbReference>